<gene>
    <name evidence="2" type="ORF">EHQ76_06335</name>
</gene>
<feature type="transmembrane region" description="Helical" evidence="1">
    <location>
        <begin position="12"/>
        <end position="29"/>
    </location>
</feature>
<name>A0A5F2BL10_9LEPT</name>
<accession>A0A5F2BL10</accession>
<feature type="transmembrane region" description="Helical" evidence="1">
    <location>
        <begin position="128"/>
        <end position="148"/>
    </location>
</feature>
<evidence type="ECO:0000256" key="1">
    <source>
        <dbReference type="SAM" id="Phobius"/>
    </source>
</evidence>
<keyword evidence="1" id="KW-0812">Transmembrane</keyword>
<sequence length="162" mass="19260">MTETKNKSEKLLRTDLIFGFLFFVLNLWLGRFLGLSVDPETFEPSLFRYSALFYGLMFLIFAGIDISLILEKKIPRSFRILAGILVFAFIFGELFYQSKWVRILWENVLQGGESDEPAMERMRTELRYILSLILLTFMILKTLLRIVWNFFWVKTILYFDHS</sequence>
<feature type="transmembrane region" description="Helical" evidence="1">
    <location>
        <begin position="77"/>
        <end position="96"/>
    </location>
</feature>
<feature type="transmembrane region" description="Helical" evidence="1">
    <location>
        <begin position="49"/>
        <end position="70"/>
    </location>
</feature>
<dbReference type="EMBL" id="RQGN01000034">
    <property type="protein sequence ID" value="TGM06224.1"/>
    <property type="molecule type" value="Genomic_DNA"/>
</dbReference>
<keyword evidence="1" id="KW-0472">Membrane</keyword>
<evidence type="ECO:0000313" key="3">
    <source>
        <dbReference type="Proteomes" id="UP000298429"/>
    </source>
</evidence>
<reference evidence="2 3" key="1">
    <citation type="journal article" date="2019" name="PLoS Negl. Trop. Dis.">
        <title>Revisiting the worldwide diversity of Leptospira species in the environment.</title>
        <authorList>
            <person name="Vincent A.T."/>
            <person name="Schiettekatte O."/>
            <person name="Bourhy P."/>
            <person name="Veyrier F.J."/>
            <person name="Picardeau M."/>
        </authorList>
    </citation>
    <scope>NUCLEOTIDE SEQUENCE [LARGE SCALE GENOMIC DNA]</scope>
    <source>
        <strain evidence="2 3">201702444</strain>
    </source>
</reference>
<dbReference type="AlphaFoldDB" id="A0A5F2BL10"/>
<evidence type="ECO:0000313" key="2">
    <source>
        <dbReference type="EMBL" id="TGM06224.1"/>
    </source>
</evidence>
<protein>
    <submittedName>
        <fullName evidence="2">Uncharacterized protein</fullName>
    </submittedName>
</protein>
<dbReference type="OrthoDB" id="342710at2"/>
<comment type="caution">
    <text evidence="2">The sequence shown here is derived from an EMBL/GenBank/DDBJ whole genome shotgun (WGS) entry which is preliminary data.</text>
</comment>
<organism evidence="2 3">
    <name type="scientific">Leptospira barantonii</name>
    <dbReference type="NCBI Taxonomy" id="2023184"/>
    <lineage>
        <taxon>Bacteria</taxon>
        <taxon>Pseudomonadati</taxon>
        <taxon>Spirochaetota</taxon>
        <taxon>Spirochaetia</taxon>
        <taxon>Leptospirales</taxon>
        <taxon>Leptospiraceae</taxon>
        <taxon>Leptospira</taxon>
    </lineage>
</organism>
<dbReference type="Proteomes" id="UP000298429">
    <property type="component" value="Unassembled WGS sequence"/>
</dbReference>
<dbReference type="RefSeq" id="WP_135670233.1">
    <property type="nucleotide sequence ID" value="NZ_RQGN01000034.1"/>
</dbReference>
<keyword evidence="1" id="KW-1133">Transmembrane helix</keyword>
<proteinExistence type="predicted"/>